<dbReference type="Gramene" id="mRNA:HanXRQr2_Chr12g0556031">
    <property type="protein sequence ID" value="mRNA:HanXRQr2_Chr12g0556031"/>
    <property type="gene ID" value="HanXRQr2_Chr12g0556031"/>
</dbReference>
<dbReference type="InterPro" id="IPR012301">
    <property type="entry name" value="Malic_N_dom"/>
</dbReference>
<name>A0A9K3HIZ4_HELAN</name>
<reference evidence="2" key="1">
    <citation type="journal article" date="2017" name="Nature">
        <title>The sunflower genome provides insights into oil metabolism, flowering and Asterid evolution.</title>
        <authorList>
            <person name="Badouin H."/>
            <person name="Gouzy J."/>
            <person name="Grassa C.J."/>
            <person name="Murat F."/>
            <person name="Staton S.E."/>
            <person name="Cottret L."/>
            <person name="Lelandais-Briere C."/>
            <person name="Owens G.L."/>
            <person name="Carrere S."/>
            <person name="Mayjonade B."/>
            <person name="Legrand L."/>
            <person name="Gill N."/>
            <person name="Kane N.C."/>
            <person name="Bowers J.E."/>
            <person name="Hubner S."/>
            <person name="Bellec A."/>
            <person name="Berard A."/>
            <person name="Berges H."/>
            <person name="Blanchet N."/>
            <person name="Boniface M.C."/>
            <person name="Brunel D."/>
            <person name="Catrice O."/>
            <person name="Chaidir N."/>
            <person name="Claudel C."/>
            <person name="Donnadieu C."/>
            <person name="Faraut T."/>
            <person name="Fievet G."/>
            <person name="Helmstetter N."/>
            <person name="King M."/>
            <person name="Knapp S.J."/>
            <person name="Lai Z."/>
            <person name="Le Paslier M.C."/>
            <person name="Lippi Y."/>
            <person name="Lorenzon L."/>
            <person name="Mandel J.R."/>
            <person name="Marage G."/>
            <person name="Marchand G."/>
            <person name="Marquand E."/>
            <person name="Bret-Mestries E."/>
            <person name="Morien E."/>
            <person name="Nambeesan S."/>
            <person name="Nguyen T."/>
            <person name="Pegot-Espagnet P."/>
            <person name="Pouilly N."/>
            <person name="Raftis F."/>
            <person name="Sallet E."/>
            <person name="Schiex T."/>
            <person name="Thomas J."/>
            <person name="Vandecasteele C."/>
            <person name="Vares D."/>
            <person name="Vear F."/>
            <person name="Vautrin S."/>
            <person name="Crespi M."/>
            <person name="Mangin B."/>
            <person name="Burke J.M."/>
            <person name="Salse J."/>
            <person name="Munos S."/>
            <person name="Vincourt P."/>
            <person name="Rieseberg L.H."/>
            <person name="Langlade N.B."/>
        </authorList>
    </citation>
    <scope>NUCLEOTIDE SEQUENCE</scope>
    <source>
        <tissue evidence="2">Leaves</tissue>
    </source>
</reference>
<dbReference type="Pfam" id="PF00390">
    <property type="entry name" value="malic"/>
    <property type="match status" value="1"/>
</dbReference>
<dbReference type="Pfam" id="PF03949">
    <property type="entry name" value="Malic_M"/>
    <property type="match status" value="1"/>
</dbReference>
<feature type="domain" description="Malic enzyme NAD-binding" evidence="1">
    <location>
        <begin position="42"/>
        <end position="143"/>
    </location>
</feature>
<dbReference type="SMART" id="SM00919">
    <property type="entry name" value="Malic_M"/>
    <property type="match status" value="1"/>
</dbReference>
<comment type="caution">
    <text evidence="2">The sequence shown here is derived from an EMBL/GenBank/DDBJ whole genome shotgun (WGS) entry which is preliminary data.</text>
</comment>
<organism evidence="2 3">
    <name type="scientific">Helianthus annuus</name>
    <name type="common">Common sunflower</name>
    <dbReference type="NCBI Taxonomy" id="4232"/>
    <lineage>
        <taxon>Eukaryota</taxon>
        <taxon>Viridiplantae</taxon>
        <taxon>Streptophyta</taxon>
        <taxon>Embryophyta</taxon>
        <taxon>Tracheophyta</taxon>
        <taxon>Spermatophyta</taxon>
        <taxon>Magnoliopsida</taxon>
        <taxon>eudicotyledons</taxon>
        <taxon>Gunneridae</taxon>
        <taxon>Pentapetalae</taxon>
        <taxon>asterids</taxon>
        <taxon>campanulids</taxon>
        <taxon>Asterales</taxon>
        <taxon>Asteraceae</taxon>
        <taxon>Asteroideae</taxon>
        <taxon>Heliantheae alliance</taxon>
        <taxon>Heliantheae</taxon>
        <taxon>Helianthus</taxon>
    </lineage>
</organism>
<keyword evidence="3" id="KW-1185">Reference proteome</keyword>
<dbReference type="PANTHER" id="PTHR23406">
    <property type="entry name" value="MALIC ENZYME-RELATED"/>
    <property type="match status" value="1"/>
</dbReference>
<gene>
    <name evidence="2" type="ORF">HanXRQr2_Chr12g0556031</name>
</gene>
<dbReference type="Gene3D" id="3.40.50.720">
    <property type="entry name" value="NAD(P)-binding Rossmann-like Domain"/>
    <property type="match status" value="1"/>
</dbReference>
<dbReference type="Proteomes" id="UP000215914">
    <property type="component" value="Unassembled WGS sequence"/>
</dbReference>
<evidence type="ECO:0000313" key="3">
    <source>
        <dbReference type="Proteomes" id="UP000215914"/>
    </source>
</evidence>
<dbReference type="InterPro" id="IPR036291">
    <property type="entry name" value="NAD(P)-bd_dom_sf"/>
</dbReference>
<keyword evidence="2" id="KW-0560">Oxidoreductase</keyword>
<dbReference type="SUPFAM" id="SSF51735">
    <property type="entry name" value="NAD(P)-binding Rossmann-fold domains"/>
    <property type="match status" value="1"/>
</dbReference>
<dbReference type="EMBL" id="MNCJ02000327">
    <property type="protein sequence ID" value="KAF5779157.1"/>
    <property type="molecule type" value="Genomic_DNA"/>
</dbReference>
<dbReference type="SUPFAM" id="SSF53223">
    <property type="entry name" value="Aminoacid dehydrogenase-like, N-terminal domain"/>
    <property type="match status" value="1"/>
</dbReference>
<dbReference type="GO" id="GO:0051287">
    <property type="term" value="F:NAD binding"/>
    <property type="evidence" value="ECO:0007669"/>
    <property type="project" value="InterPro"/>
</dbReference>
<dbReference type="InterPro" id="IPR037062">
    <property type="entry name" value="Malic_N_dom_sf"/>
</dbReference>
<dbReference type="InterPro" id="IPR012302">
    <property type="entry name" value="Malic_NAD-bd"/>
</dbReference>
<evidence type="ECO:0000259" key="1">
    <source>
        <dbReference type="SMART" id="SM00919"/>
    </source>
</evidence>
<accession>A0A9K3HIZ4</accession>
<dbReference type="PANTHER" id="PTHR23406:SF89">
    <property type="entry name" value="NADP-DEPENDENT MALIC ENZYME 1"/>
    <property type="match status" value="1"/>
</dbReference>
<dbReference type="AlphaFoldDB" id="A0A9K3HIZ4"/>
<proteinExistence type="predicted"/>
<protein>
    <submittedName>
        <fullName evidence="2">NAD(P)-dependent malic enzyme, NAD(P)-binding domain superfamily</fullName>
        <ecNumber evidence="2">1.1.1.40</ecNumber>
    </submittedName>
</protein>
<dbReference type="EC" id="1.1.1.40" evidence="2"/>
<dbReference type="InterPro" id="IPR046346">
    <property type="entry name" value="Aminoacid_DH-like_N_sf"/>
</dbReference>
<evidence type="ECO:0000313" key="2">
    <source>
        <dbReference type="EMBL" id="KAF5779157.1"/>
    </source>
</evidence>
<reference evidence="2" key="2">
    <citation type="submission" date="2020-06" db="EMBL/GenBank/DDBJ databases">
        <title>Helianthus annuus Genome sequencing and assembly Release 2.</title>
        <authorList>
            <person name="Gouzy J."/>
            <person name="Langlade N."/>
            <person name="Munos S."/>
        </authorList>
    </citation>
    <scope>NUCLEOTIDE SEQUENCE</scope>
    <source>
        <tissue evidence="2">Leaves</tissue>
    </source>
</reference>
<sequence length="144" mass="15697">MSAVNQNYGEKVLVQFEDFANHNAFELLAKYRTIHLVFIDDIQGTTSVLLAGLVASLKLLGGSLADYTFLFLGAREAGTGIAELIALEISTKTSIPVEEARKKIWLVDSKGLIVSSRKGSLQHLKNKVFVSVIAATVFFQVVIV</sequence>
<dbReference type="GO" id="GO:0004473">
    <property type="term" value="F:malate dehydrogenase (decarboxylating) (NADP+) activity"/>
    <property type="evidence" value="ECO:0007669"/>
    <property type="project" value="UniProtKB-EC"/>
</dbReference>
<dbReference type="Gene3D" id="3.40.50.10380">
    <property type="entry name" value="Malic enzyme, N-terminal domain"/>
    <property type="match status" value="1"/>
</dbReference>